<dbReference type="Gene3D" id="1.10.760.10">
    <property type="entry name" value="Cytochrome c-like domain"/>
    <property type="match status" value="1"/>
</dbReference>
<reference evidence="9" key="1">
    <citation type="journal article" date="2014" name="Int. J. Syst. Evol. Microbiol.">
        <title>Complete genome sequence of Corynebacterium casei LMG S-19264T (=DSM 44701T), isolated from a smear-ripened cheese.</title>
        <authorList>
            <consortium name="US DOE Joint Genome Institute (JGI-PGF)"/>
            <person name="Walter F."/>
            <person name="Albersmeier A."/>
            <person name="Kalinowski J."/>
            <person name="Ruckert C."/>
        </authorList>
    </citation>
    <scope>NUCLEOTIDE SEQUENCE</scope>
    <source>
        <strain evidence="9">KCTC 12368</strain>
    </source>
</reference>
<dbReference type="EMBL" id="BMWX01000007">
    <property type="protein sequence ID" value="GGZ37608.1"/>
    <property type="molecule type" value="Genomic_DNA"/>
</dbReference>
<dbReference type="InterPro" id="IPR036909">
    <property type="entry name" value="Cyt_c-like_dom_sf"/>
</dbReference>
<reference evidence="9" key="2">
    <citation type="submission" date="2020-09" db="EMBL/GenBank/DDBJ databases">
        <authorList>
            <person name="Sun Q."/>
            <person name="Kim S."/>
        </authorList>
    </citation>
    <scope>NUCLEOTIDE SEQUENCE</scope>
    <source>
        <strain evidence="9">KCTC 12368</strain>
    </source>
</reference>
<feature type="domain" description="Cytochrome c" evidence="8">
    <location>
        <begin position="42"/>
        <end position="127"/>
    </location>
</feature>
<keyword evidence="2 6" id="KW-0349">Heme</keyword>
<dbReference type="GO" id="GO:0005506">
    <property type="term" value="F:iron ion binding"/>
    <property type="evidence" value="ECO:0007669"/>
    <property type="project" value="InterPro"/>
</dbReference>
<name>A0A918QAZ8_9BACT</name>
<gene>
    <name evidence="9" type="ORF">GCM10007049_33540</name>
</gene>
<dbReference type="SUPFAM" id="SSF46626">
    <property type="entry name" value="Cytochrome c"/>
    <property type="match status" value="1"/>
</dbReference>
<keyword evidence="5 6" id="KW-0408">Iron</keyword>
<evidence type="ECO:0000259" key="8">
    <source>
        <dbReference type="PROSITE" id="PS51007"/>
    </source>
</evidence>
<feature type="region of interest" description="Disordered" evidence="7">
    <location>
        <begin position="1"/>
        <end position="26"/>
    </location>
</feature>
<keyword evidence="1" id="KW-0813">Transport</keyword>
<dbReference type="Proteomes" id="UP000619457">
    <property type="component" value="Unassembled WGS sequence"/>
</dbReference>
<dbReference type="AlphaFoldDB" id="A0A918QAZ8"/>
<dbReference type="InterPro" id="IPR009056">
    <property type="entry name" value="Cyt_c-like_dom"/>
</dbReference>
<evidence type="ECO:0000256" key="7">
    <source>
        <dbReference type="SAM" id="MobiDB-lite"/>
    </source>
</evidence>
<evidence type="ECO:0000313" key="9">
    <source>
        <dbReference type="EMBL" id="GGZ37608.1"/>
    </source>
</evidence>
<comment type="caution">
    <text evidence="9">The sequence shown here is derived from an EMBL/GenBank/DDBJ whole genome shotgun (WGS) entry which is preliminary data.</text>
</comment>
<evidence type="ECO:0000256" key="1">
    <source>
        <dbReference type="ARBA" id="ARBA00022448"/>
    </source>
</evidence>
<dbReference type="PROSITE" id="PS51007">
    <property type="entry name" value="CYTC"/>
    <property type="match status" value="1"/>
</dbReference>
<feature type="binding site" description="covalent" evidence="6">
    <location>
        <position position="56"/>
    </location>
    <ligand>
        <name>heme c</name>
        <dbReference type="ChEBI" id="CHEBI:61717"/>
    </ligand>
</feature>
<proteinExistence type="predicted"/>
<accession>A0A918QAZ8</accession>
<comment type="PTM">
    <text evidence="6">Binds 1 heme c group covalently per subunit.</text>
</comment>
<dbReference type="GO" id="GO:0020037">
    <property type="term" value="F:heme binding"/>
    <property type="evidence" value="ECO:0007669"/>
    <property type="project" value="InterPro"/>
</dbReference>
<dbReference type="Pfam" id="PF00034">
    <property type="entry name" value="Cytochrom_C"/>
    <property type="match status" value="1"/>
</dbReference>
<evidence type="ECO:0000313" key="10">
    <source>
        <dbReference type="Proteomes" id="UP000619457"/>
    </source>
</evidence>
<keyword evidence="10" id="KW-1185">Reference proteome</keyword>
<organism evidence="9 10">
    <name type="scientific">Echinicola pacifica</name>
    <dbReference type="NCBI Taxonomy" id="346377"/>
    <lineage>
        <taxon>Bacteria</taxon>
        <taxon>Pseudomonadati</taxon>
        <taxon>Bacteroidota</taxon>
        <taxon>Cytophagia</taxon>
        <taxon>Cytophagales</taxon>
        <taxon>Cyclobacteriaceae</taxon>
        <taxon>Echinicola</taxon>
    </lineage>
</organism>
<evidence type="ECO:0000256" key="2">
    <source>
        <dbReference type="ARBA" id="ARBA00022617"/>
    </source>
</evidence>
<evidence type="ECO:0000256" key="3">
    <source>
        <dbReference type="ARBA" id="ARBA00022723"/>
    </source>
</evidence>
<dbReference type="PRINTS" id="PR00606">
    <property type="entry name" value="CYTCHROMECID"/>
</dbReference>
<evidence type="ECO:0000256" key="4">
    <source>
        <dbReference type="ARBA" id="ARBA00022982"/>
    </source>
</evidence>
<evidence type="ECO:0000256" key="6">
    <source>
        <dbReference type="PIRSR" id="PIRSR602324-1"/>
    </source>
</evidence>
<dbReference type="GO" id="GO:0009055">
    <property type="term" value="F:electron transfer activity"/>
    <property type="evidence" value="ECO:0007669"/>
    <property type="project" value="InterPro"/>
</dbReference>
<dbReference type="InterPro" id="IPR002324">
    <property type="entry name" value="Cyt_c_ID"/>
</dbReference>
<keyword evidence="4" id="KW-0249">Electron transport</keyword>
<evidence type="ECO:0000256" key="5">
    <source>
        <dbReference type="ARBA" id="ARBA00023004"/>
    </source>
</evidence>
<protein>
    <recommendedName>
        <fullName evidence="8">Cytochrome c domain-containing protein</fullName>
    </recommendedName>
</protein>
<feature type="binding site" description="covalent" evidence="6">
    <location>
        <position position="105"/>
    </location>
    <ligand>
        <name>heme c</name>
        <dbReference type="ChEBI" id="CHEBI:61717"/>
    </ligand>
</feature>
<sequence>MAGMLLTACSQGPAEDSENSASAGKSRKVIIIPGEDEPLAPELIQRGEVLISYSDCYDCHRKESEGKGPSFSDIARRYPRNPVYIDLLARKVISGGFGTWGYPIMSAHPKLPKEDAQAMVAYVLSFDKR</sequence>
<keyword evidence="3 6" id="KW-0479">Metal-binding</keyword>
<feature type="binding site" description="covalent" evidence="6">
    <location>
        <position position="60"/>
    </location>
    <ligand>
        <name>heme c</name>
        <dbReference type="ChEBI" id="CHEBI:61717"/>
    </ligand>
</feature>